<dbReference type="OrthoDB" id="6155297at2"/>
<dbReference type="Proteomes" id="UP000018851">
    <property type="component" value="Chromosome"/>
</dbReference>
<dbReference type="Pfam" id="PF13545">
    <property type="entry name" value="HTH_Crp_2"/>
    <property type="match status" value="1"/>
</dbReference>
<sequence length="260" mass="28945">MKYRKALNQWLDRLLMRSELSTRERDAVLALPCDLVEVSANRDFVRLGDHTTHACLVTDGLVGRFAQTADGERQITALHVPGDMVDLHSVVSPAATSALQAIGRTTIVRVPHMALKRTADELPELGRAFWRDCVVDAAILATWVINVGHRPAAARVAHLICELAVRYAAIGLANGQSFPFLLTQSQLGETTGMTSVHVNRMIAQLRERRLLAWRSRMIEIVDWPGLRTLAGFDPLYLSLPEDLLRRIYALFGTSRRMTAA</sequence>
<protein>
    <recommendedName>
        <fullName evidence="4">HTH crp-type domain-containing protein</fullName>
    </recommendedName>
</protein>
<evidence type="ECO:0000313" key="6">
    <source>
        <dbReference type="Proteomes" id="UP000018851"/>
    </source>
</evidence>
<dbReference type="InterPro" id="IPR018490">
    <property type="entry name" value="cNMP-bd_dom_sf"/>
</dbReference>
<dbReference type="eggNOG" id="COG0664">
    <property type="taxonomic scope" value="Bacteria"/>
</dbReference>
<dbReference type="InterPro" id="IPR014710">
    <property type="entry name" value="RmlC-like_jellyroll"/>
</dbReference>
<evidence type="ECO:0000256" key="3">
    <source>
        <dbReference type="ARBA" id="ARBA00023163"/>
    </source>
</evidence>
<dbReference type="GO" id="GO:0006355">
    <property type="term" value="P:regulation of DNA-templated transcription"/>
    <property type="evidence" value="ECO:0007669"/>
    <property type="project" value="InterPro"/>
</dbReference>
<dbReference type="HOGENOM" id="CLU_075053_0_0_5"/>
<dbReference type="InterPro" id="IPR012318">
    <property type="entry name" value="HTH_CRP"/>
</dbReference>
<dbReference type="STRING" id="1123269.NX02_11200"/>
<dbReference type="InterPro" id="IPR036390">
    <property type="entry name" value="WH_DNA-bd_sf"/>
</dbReference>
<dbReference type="Gene3D" id="2.60.120.10">
    <property type="entry name" value="Jelly Rolls"/>
    <property type="match status" value="1"/>
</dbReference>
<evidence type="ECO:0000256" key="1">
    <source>
        <dbReference type="ARBA" id="ARBA00023015"/>
    </source>
</evidence>
<evidence type="ECO:0000313" key="5">
    <source>
        <dbReference type="EMBL" id="AHE53951.1"/>
    </source>
</evidence>
<dbReference type="EMBL" id="CP006644">
    <property type="protein sequence ID" value="AHE53951.1"/>
    <property type="molecule type" value="Genomic_DNA"/>
</dbReference>
<dbReference type="RefSeq" id="WP_025292177.1">
    <property type="nucleotide sequence ID" value="NZ_CP006644.1"/>
</dbReference>
<dbReference type="SUPFAM" id="SSF51206">
    <property type="entry name" value="cAMP-binding domain-like"/>
    <property type="match status" value="1"/>
</dbReference>
<evidence type="ECO:0000259" key="4">
    <source>
        <dbReference type="PROSITE" id="PS51063"/>
    </source>
</evidence>
<dbReference type="SUPFAM" id="SSF46785">
    <property type="entry name" value="Winged helix' DNA-binding domain"/>
    <property type="match status" value="1"/>
</dbReference>
<dbReference type="Gene3D" id="1.10.10.10">
    <property type="entry name" value="Winged helix-like DNA-binding domain superfamily/Winged helix DNA-binding domain"/>
    <property type="match status" value="1"/>
</dbReference>
<dbReference type="PROSITE" id="PS51063">
    <property type="entry name" value="HTH_CRP_2"/>
    <property type="match status" value="1"/>
</dbReference>
<reference evidence="5 6" key="1">
    <citation type="submission" date="2013-07" db="EMBL/GenBank/DDBJ databases">
        <title>Completed genome of Sphingomonas sanxanigenens NX02.</title>
        <authorList>
            <person name="Ma T."/>
            <person name="Huang H."/>
            <person name="Wu M."/>
            <person name="Li X."/>
            <person name="Li G."/>
        </authorList>
    </citation>
    <scope>NUCLEOTIDE SEQUENCE [LARGE SCALE GENOMIC DNA]</scope>
    <source>
        <strain evidence="5 6">NX02</strain>
    </source>
</reference>
<organism evidence="5 6">
    <name type="scientific">Sphingomonas sanxanigenens DSM 19645 = NX02</name>
    <dbReference type="NCBI Taxonomy" id="1123269"/>
    <lineage>
        <taxon>Bacteria</taxon>
        <taxon>Pseudomonadati</taxon>
        <taxon>Pseudomonadota</taxon>
        <taxon>Alphaproteobacteria</taxon>
        <taxon>Sphingomonadales</taxon>
        <taxon>Sphingomonadaceae</taxon>
        <taxon>Sphingomonas</taxon>
    </lineage>
</organism>
<proteinExistence type="predicted"/>
<accession>W0AA33</accession>
<evidence type="ECO:0000256" key="2">
    <source>
        <dbReference type="ARBA" id="ARBA00023125"/>
    </source>
</evidence>
<dbReference type="InterPro" id="IPR000595">
    <property type="entry name" value="cNMP-bd_dom"/>
</dbReference>
<dbReference type="CDD" id="cd00038">
    <property type="entry name" value="CAP_ED"/>
    <property type="match status" value="1"/>
</dbReference>
<keyword evidence="6" id="KW-1185">Reference proteome</keyword>
<name>W0AA33_9SPHN</name>
<keyword evidence="1" id="KW-0805">Transcription regulation</keyword>
<keyword evidence="2" id="KW-0238">DNA-binding</keyword>
<feature type="domain" description="HTH crp-type" evidence="4">
    <location>
        <begin position="150"/>
        <end position="224"/>
    </location>
</feature>
<dbReference type="PATRIC" id="fig|1123269.5.peg.2176"/>
<dbReference type="AlphaFoldDB" id="W0AA33"/>
<keyword evidence="3" id="KW-0804">Transcription</keyword>
<dbReference type="KEGG" id="ssan:NX02_11200"/>
<dbReference type="GO" id="GO:0003677">
    <property type="term" value="F:DNA binding"/>
    <property type="evidence" value="ECO:0007669"/>
    <property type="project" value="UniProtKB-KW"/>
</dbReference>
<gene>
    <name evidence="5" type="ORF">NX02_11200</name>
</gene>
<dbReference type="Pfam" id="PF00027">
    <property type="entry name" value="cNMP_binding"/>
    <property type="match status" value="1"/>
</dbReference>
<dbReference type="InterPro" id="IPR036388">
    <property type="entry name" value="WH-like_DNA-bd_sf"/>
</dbReference>